<dbReference type="EMBL" id="AYJU01000017">
    <property type="protein sequence ID" value="EST52969.1"/>
    <property type="molecule type" value="Genomic_DNA"/>
</dbReference>
<organism evidence="1 2">
    <name type="scientific">Brevibacillus panacihumi W25</name>
    <dbReference type="NCBI Taxonomy" id="1408254"/>
    <lineage>
        <taxon>Bacteria</taxon>
        <taxon>Bacillati</taxon>
        <taxon>Bacillota</taxon>
        <taxon>Bacilli</taxon>
        <taxon>Bacillales</taxon>
        <taxon>Paenibacillaceae</taxon>
        <taxon>Brevibacillus</taxon>
    </lineage>
</organism>
<protein>
    <submittedName>
        <fullName evidence="1">Uncharacterized protein</fullName>
    </submittedName>
</protein>
<gene>
    <name evidence="1" type="ORF">T458_18785</name>
</gene>
<sequence>MEKPAYNKSFYYTVPERNVSYIKDSLDIMYIPYWIEQSSDTLELDEGVVAFVFPDLHGRVYNYIVELFDGHGRELPYPE</sequence>
<dbReference type="HOGENOM" id="CLU_2663917_0_0_9"/>
<comment type="caution">
    <text evidence="1">The sequence shown here is derived from an EMBL/GenBank/DDBJ whole genome shotgun (WGS) entry which is preliminary data.</text>
</comment>
<evidence type="ECO:0000313" key="1">
    <source>
        <dbReference type="EMBL" id="EST52969.1"/>
    </source>
</evidence>
<proteinExistence type="predicted"/>
<reference evidence="1 2" key="1">
    <citation type="journal article" date="2014" name="Genome Announc.">
        <title>Draft Genome Sequence of Brevibacillus panacihumi Strain W25, a Halotolerant Hydrocarbon-Degrading Bacterium.</title>
        <authorList>
            <person name="Wang X."/>
            <person name="Jin D."/>
            <person name="Zhou L."/>
            <person name="Wu L."/>
            <person name="An W."/>
            <person name="Chen Y."/>
            <person name="Zhao L."/>
        </authorList>
    </citation>
    <scope>NUCLEOTIDE SEQUENCE [LARGE SCALE GENOMIC DNA]</scope>
    <source>
        <strain evidence="1 2">W25</strain>
    </source>
</reference>
<accession>V6M2Y6</accession>
<dbReference type="AlphaFoldDB" id="V6M2Y6"/>
<evidence type="ECO:0000313" key="2">
    <source>
        <dbReference type="Proteomes" id="UP000017973"/>
    </source>
</evidence>
<name>V6M2Y6_9BACL</name>
<keyword evidence="2" id="KW-1185">Reference proteome</keyword>
<dbReference type="Proteomes" id="UP000017973">
    <property type="component" value="Unassembled WGS sequence"/>
</dbReference>
<dbReference type="OrthoDB" id="2471849at2"/>
<dbReference type="RefSeq" id="WP_023557602.1">
    <property type="nucleotide sequence ID" value="NZ_KI629785.1"/>
</dbReference>
<dbReference type="PATRIC" id="fig|1408254.3.peg.3703"/>